<feature type="binding site" evidence="14">
    <location>
        <position position="447"/>
    </location>
    <ligand>
        <name>Zn(2+)</name>
        <dbReference type="ChEBI" id="CHEBI:29105"/>
    </ligand>
</feature>
<dbReference type="InterPro" id="IPR001357">
    <property type="entry name" value="BRCT_dom"/>
</dbReference>
<dbReference type="PROSITE" id="PS01056">
    <property type="entry name" value="DNA_LIGASE_N2"/>
    <property type="match status" value="1"/>
</dbReference>
<dbReference type="InterPro" id="IPR010994">
    <property type="entry name" value="RuvA_2-like"/>
</dbReference>
<feature type="binding site" evidence="14">
    <location>
        <position position="423"/>
    </location>
    <ligand>
        <name>Zn(2+)</name>
        <dbReference type="ChEBI" id="CHEBI:29105"/>
    </ligand>
</feature>
<dbReference type="Proteomes" id="UP000242642">
    <property type="component" value="Unassembled WGS sequence"/>
</dbReference>
<dbReference type="Gene3D" id="1.10.150.20">
    <property type="entry name" value="5' to 3' exonuclease, C-terminal subdomain"/>
    <property type="match status" value="2"/>
</dbReference>
<dbReference type="SUPFAM" id="SSF50249">
    <property type="entry name" value="Nucleic acid-binding proteins"/>
    <property type="match status" value="1"/>
</dbReference>
<dbReference type="Pfam" id="PF01653">
    <property type="entry name" value="DNA_ligase_aden"/>
    <property type="match status" value="1"/>
</dbReference>
<proteinExistence type="inferred from homology"/>
<evidence type="ECO:0000256" key="3">
    <source>
        <dbReference type="ARBA" id="ARBA00013308"/>
    </source>
</evidence>
<dbReference type="PANTHER" id="PTHR23389:SF9">
    <property type="entry name" value="DNA LIGASE"/>
    <property type="match status" value="1"/>
</dbReference>
<dbReference type="GO" id="GO:0046872">
    <property type="term" value="F:metal ion binding"/>
    <property type="evidence" value="ECO:0007669"/>
    <property type="project" value="UniProtKB-KW"/>
</dbReference>
<dbReference type="InterPro" id="IPR012340">
    <property type="entry name" value="NA-bd_OB-fold"/>
</dbReference>
<dbReference type="Gene3D" id="3.30.470.30">
    <property type="entry name" value="DNA ligase/mRNA capping enzyme"/>
    <property type="match status" value="1"/>
</dbReference>
<dbReference type="InterPro" id="IPR004150">
    <property type="entry name" value="NAD_DNA_ligase_OB"/>
</dbReference>
<dbReference type="PROSITE" id="PS01055">
    <property type="entry name" value="DNA_LIGASE_N1"/>
    <property type="match status" value="1"/>
</dbReference>
<dbReference type="CDD" id="cd00114">
    <property type="entry name" value="LIGANc"/>
    <property type="match status" value="1"/>
</dbReference>
<name>A0A1I0EU76_9GAMM</name>
<dbReference type="RefSeq" id="WP_093321740.1">
    <property type="nucleotide sequence ID" value="NZ_FOHV01000031.1"/>
</dbReference>
<dbReference type="SUPFAM" id="SSF47781">
    <property type="entry name" value="RuvA domain 2-like"/>
    <property type="match status" value="1"/>
</dbReference>
<feature type="binding site" evidence="14">
    <location>
        <position position="305"/>
    </location>
    <ligand>
        <name>NAD(+)</name>
        <dbReference type="ChEBI" id="CHEBI:57540"/>
    </ligand>
</feature>
<feature type="binding site" evidence="14">
    <location>
        <position position="329"/>
    </location>
    <ligand>
        <name>NAD(+)</name>
        <dbReference type="ChEBI" id="CHEBI:57540"/>
    </ligand>
</feature>
<evidence type="ECO:0000256" key="1">
    <source>
        <dbReference type="ARBA" id="ARBA00004067"/>
    </source>
</evidence>
<dbReference type="InterPro" id="IPR004149">
    <property type="entry name" value="Znf_DNAligase_C4"/>
</dbReference>
<dbReference type="Pfam" id="PF00533">
    <property type="entry name" value="BRCT"/>
    <property type="match status" value="1"/>
</dbReference>
<feature type="domain" description="BRCT" evidence="16">
    <location>
        <begin position="611"/>
        <end position="690"/>
    </location>
</feature>
<dbReference type="Gene3D" id="3.40.50.10190">
    <property type="entry name" value="BRCT domain"/>
    <property type="match status" value="1"/>
</dbReference>
<accession>A0A1I0EU76</accession>
<evidence type="ECO:0000256" key="7">
    <source>
        <dbReference type="ARBA" id="ARBA00022763"/>
    </source>
</evidence>
<dbReference type="GO" id="GO:0005829">
    <property type="term" value="C:cytosol"/>
    <property type="evidence" value="ECO:0007669"/>
    <property type="project" value="TreeGrafter"/>
</dbReference>
<dbReference type="Gene3D" id="6.20.10.30">
    <property type="match status" value="1"/>
</dbReference>
<dbReference type="CDD" id="cd17748">
    <property type="entry name" value="BRCT_DNA_ligase_like"/>
    <property type="match status" value="1"/>
</dbReference>
<dbReference type="InterPro" id="IPR041663">
    <property type="entry name" value="DisA/LigA_HHH"/>
</dbReference>
<organism evidence="17 18">
    <name type="scientific">Thorsellia anophelis DSM 18579</name>
    <dbReference type="NCBI Taxonomy" id="1123402"/>
    <lineage>
        <taxon>Bacteria</taxon>
        <taxon>Pseudomonadati</taxon>
        <taxon>Pseudomonadota</taxon>
        <taxon>Gammaproteobacteria</taxon>
        <taxon>Enterobacterales</taxon>
        <taxon>Thorselliaceae</taxon>
        <taxon>Thorsellia</taxon>
    </lineage>
</organism>
<gene>
    <name evidence="14" type="primary">ligA</name>
    <name evidence="17" type="ORF">SAMN02583745_02519</name>
</gene>
<evidence type="ECO:0000259" key="16">
    <source>
        <dbReference type="PROSITE" id="PS50172"/>
    </source>
</evidence>
<dbReference type="Gene3D" id="1.10.287.610">
    <property type="entry name" value="Helix hairpin bin"/>
    <property type="match status" value="1"/>
</dbReference>
<dbReference type="NCBIfam" id="TIGR00575">
    <property type="entry name" value="dnlj"/>
    <property type="match status" value="1"/>
</dbReference>
<evidence type="ECO:0000256" key="12">
    <source>
        <dbReference type="ARBA" id="ARBA00034005"/>
    </source>
</evidence>
<keyword evidence="7 14" id="KW-0227">DNA damage</keyword>
<dbReference type="GO" id="GO:0003911">
    <property type="term" value="F:DNA ligase (NAD+) activity"/>
    <property type="evidence" value="ECO:0007669"/>
    <property type="project" value="UniProtKB-UniRule"/>
</dbReference>
<keyword evidence="4 14" id="KW-0436">Ligase</keyword>
<keyword evidence="14" id="KW-0464">Manganese</keyword>
<dbReference type="FunFam" id="2.40.50.140:FF:000012">
    <property type="entry name" value="DNA ligase"/>
    <property type="match status" value="1"/>
</dbReference>
<dbReference type="SMART" id="SM00278">
    <property type="entry name" value="HhH1"/>
    <property type="match status" value="4"/>
</dbReference>
<comment type="function">
    <text evidence="1 14">DNA ligase that catalyzes the formation of phosphodiester linkages between 5'-phosphoryl and 3'-hydroxyl groups in double-stranded DNA using NAD as a coenzyme and as the energy source for the reaction. It is essential for DNA replication and repair of damaged DNA.</text>
</comment>
<dbReference type="PIRSF" id="PIRSF001604">
    <property type="entry name" value="LigA"/>
    <property type="match status" value="1"/>
</dbReference>
<dbReference type="InterPro" id="IPR033136">
    <property type="entry name" value="DNA_ligase_CS"/>
</dbReference>
<dbReference type="Pfam" id="PF03119">
    <property type="entry name" value="DNA_ligase_ZBD"/>
    <property type="match status" value="1"/>
</dbReference>
<evidence type="ECO:0000256" key="13">
    <source>
        <dbReference type="ARBA" id="ARBA00060881"/>
    </source>
</evidence>
<keyword evidence="6 14" id="KW-0479">Metal-binding</keyword>
<dbReference type="InterPro" id="IPR003583">
    <property type="entry name" value="Hlx-hairpin-Hlx_DNA-bd_motif"/>
</dbReference>
<dbReference type="EMBL" id="FOHV01000031">
    <property type="protein sequence ID" value="SET48848.1"/>
    <property type="molecule type" value="Genomic_DNA"/>
</dbReference>
<evidence type="ECO:0000256" key="11">
    <source>
        <dbReference type="ARBA" id="ARBA00023204"/>
    </source>
</evidence>
<keyword evidence="11 14" id="KW-0234">DNA repair</keyword>
<feature type="binding site" evidence="14">
    <location>
        <position position="178"/>
    </location>
    <ligand>
        <name>NAD(+)</name>
        <dbReference type="ChEBI" id="CHEBI:57540"/>
    </ligand>
</feature>
<dbReference type="SUPFAM" id="SSF52113">
    <property type="entry name" value="BRCT domain"/>
    <property type="match status" value="1"/>
</dbReference>
<dbReference type="PANTHER" id="PTHR23389">
    <property type="entry name" value="CHROMOSOME TRANSMISSION FIDELITY FACTOR 18"/>
    <property type="match status" value="1"/>
</dbReference>
<dbReference type="FunFam" id="3.30.470.30:FF:000001">
    <property type="entry name" value="DNA ligase"/>
    <property type="match status" value="1"/>
</dbReference>
<evidence type="ECO:0000313" key="17">
    <source>
        <dbReference type="EMBL" id="SET48848.1"/>
    </source>
</evidence>
<feature type="binding site" evidence="14">
    <location>
        <begin position="35"/>
        <end position="39"/>
    </location>
    <ligand>
        <name>NAD(+)</name>
        <dbReference type="ChEBI" id="CHEBI:57540"/>
    </ligand>
</feature>
<dbReference type="AlphaFoldDB" id="A0A1I0EU76"/>
<evidence type="ECO:0000256" key="4">
    <source>
        <dbReference type="ARBA" id="ARBA00022598"/>
    </source>
</evidence>
<dbReference type="PROSITE" id="PS50172">
    <property type="entry name" value="BRCT"/>
    <property type="match status" value="1"/>
</dbReference>
<dbReference type="SUPFAM" id="SSF56091">
    <property type="entry name" value="DNA ligase/mRNA capping enzyme, catalytic domain"/>
    <property type="match status" value="1"/>
</dbReference>
<feature type="binding site" evidence="14">
    <location>
        <position position="441"/>
    </location>
    <ligand>
        <name>Zn(2+)</name>
        <dbReference type="ChEBI" id="CHEBI:29105"/>
    </ligand>
</feature>
<feature type="binding site" evidence="14">
    <location>
        <position position="141"/>
    </location>
    <ligand>
        <name>NAD(+)</name>
        <dbReference type="ChEBI" id="CHEBI:57540"/>
    </ligand>
</feature>
<dbReference type="InterPro" id="IPR036420">
    <property type="entry name" value="BRCT_dom_sf"/>
</dbReference>
<reference evidence="18" key="1">
    <citation type="submission" date="2016-10" db="EMBL/GenBank/DDBJ databases">
        <authorList>
            <person name="Varghese N."/>
            <person name="Submissions S."/>
        </authorList>
    </citation>
    <scope>NUCLEOTIDE SEQUENCE [LARGE SCALE GENOMIC DNA]</scope>
    <source>
        <strain evidence="18">DSM 18579</strain>
    </source>
</reference>
<keyword evidence="10 14" id="KW-0520">NAD</keyword>
<dbReference type="GO" id="GO:0006260">
    <property type="term" value="P:DNA replication"/>
    <property type="evidence" value="ECO:0007669"/>
    <property type="project" value="UniProtKB-KW"/>
</dbReference>
<keyword evidence="8 14" id="KW-0862">Zinc</keyword>
<dbReference type="SMART" id="SM00532">
    <property type="entry name" value="LIGANc"/>
    <property type="match status" value="1"/>
</dbReference>
<dbReference type="FunFam" id="1.10.150.20:FF:000006">
    <property type="entry name" value="DNA ligase"/>
    <property type="match status" value="1"/>
</dbReference>
<evidence type="ECO:0000256" key="2">
    <source>
        <dbReference type="ARBA" id="ARBA00012722"/>
    </source>
</evidence>
<dbReference type="EC" id="6.5.1.2" evidence="2 14"/>
<feature type="binding site" evidence="14">
    <location>
        <begin position="84"/>
        <end position="85"/>
    </location>
    <ligand>
        <name>NAD(+)</name>
        <dbReference type="ChEBI" id="CHEBI:57540"/>
    </ligand>
</feature>
<dbReference type="Pfam" id="PF12826">
    <property type="entry name" value="HHH_2"/>
    <property type="match status" value="1"/>
</dbReference>
<dbReference type="InterPro" id="IPR013840">
    <property type="entry name" value="DNAligase_N"/>
</dbReference>
<dbReference type="GO" id="GO:0003677">
    <property type="term" value="F:DNA binding"/>
    <property type="evidence" value="ECO:0007669"/>
    <property type="project" value="InterPro"/>
</dbReference>
<comment type="catalytic activity">
    <reaction evidence="12 14 15">
        <text>NAD(+) + (deoxyribonucleotide)n-3'-hydroxyl + 5'-phospho-(deoxyribonucleotide)m = (deoxyribonucleotide)n+m + AMP + beta-nicotinamide D-nucleotide.</text>
        <dbReference type="EC" id="6.5.1.2"/>
    </reaction>
</comment>
<dbReference type="GO" id="GO:0006281">
    <property type="term" value="P:DNA repair"/>
    <property type="evidence" value="ECO:0007669"/>
    <property type="project" value="UniProtKB-KW"/>
</dbReference>
<evidence type="ECO:0000313" key="18">
    <source>
        <dbReference type="Proteomes" id="UP000242642"/>
    </source>
</evidence>
<dbReference type="NCBIfam" id="NF005932">
    <property type="entry name" value="PRK07956.1"/>
    <property type="match status" value="1"/>
</dbReference>
<keyword evidence="5 14" id="KW-0235">DNA replication</keyword>
<dbReference type="STRING" id="1123402.SAMN02583745_02519"/>
<keyword evidence="9 14" id="KW-0460">Magnesium</keyword>
<sequence length="690" mass="76137">MKNLTEVHANLEQLKKTLRDYEYHYHVLDTPLVPDSTYDKLFDELIKIEKLHPELITTDSPTQRVGAKPLSSFSTITHELPMLSLEKASSEEEFSAFFQRTQERLATLGSTDTTFCCELKLDGLAVSLRYEQGILTQAATRGDGATGEDVTLNIRTIKSIPLKLSGDNYPEILEVRGEIYMTHAGFEALNIQLEKQTKKDQVAKLFANPRNAAAGSLRQLDPTITAKRPLTFCAYGIGVVSGDSLTNHPLEDTHYGRLQQLAKWGLPINKWVKQLNQCDAILAYFKEIESERHLLGFDIDGVVVKVNSIALQEELGFVSRAPRWAVAYKFAAQEVTTKLLDVEYQVGRTGVITPVARLEPVEVAGVIVSNATLHNQDELIRLDIHQGDTVTIRRAGDVIPKIVSVIPDNRLKDAKPIIFPKQCPVCGTDLVQSDTEVAIRCPAGSKCAAQIKEALKHFVSRKALDIDGFGDKLVEQLVDKQYIETPVDIFRLNRGILANLDRMGEKSANNILEAIEKSKTTTLPRLLYALGIKDVGESTALNLSNHYSTFDAIMQANEDSLKEVNDVGEVVAKNIVQFFANPENKQIVETLLSAEIGVTYTPIIQLAVSHIKENPFLGKTVVLTGSLSILTRDEAKIKLQNLGAKVSGSVSKKTDIVIAGEAAGSKLAKATELGIEVIDEQTFLNRVNDL</sequence>
<comment type="similarity">
    <text evidence="13 14">Belongs to the NAD-dependent DNA ligase family. LigA subfamily.</text>
</comment>
<dbReference type="SMART" id="SM00292">
    <property type="entry name" value="BRCT"/>
    <property type="match status" value="1"/>
</dbReference>
<evidence type="ECO:0000256" key="6">
    <source>
        <dbReference type="ARBA" id="ARBA00022723"/>
    </source>
</evidence>
<dbReference type="FunFam" id="1.10.150.20:FF:000007">
    <property type="entry name" value="DNA ligase"/>
    <property type="match status" value="1"/>
</dbReference>
<evidence type="ECO:0000256" key="15">
    <source>
        <dbReference type="RuleBase" id="RU000618"/>
    </source>
</evidence>
<comment type="cofactor">
    <cofactor evidence="14">
        <name>Mg(2+)</name>
        <dbReference type="ChEBI" id="CHEBI:18420"/>
    </cofactor>
    <cofactor evidence="14">
        <name>Mn(2+)</name>
        <dbReference type="ChEBI" id="CHEBI:29035"/>
    </cofactor>
</comment>
<dbReference type="Pfam" id="PF14520">
    <property type="entry name" value="HHH_5"/>
    <property type="match status" value="1"/>
</dbReference>
<evidence type="ECO:0000256" key="10">
    <source>
        <dbReference type="ARBA" id="ARBA00023027"/>
    </source>
</evidence>
<evidence type="ECO:0000256" key="9">
    <source>
        <dbReference type="ARBA" id="ARBA00022842"/>
    </source>
</evidence>
<dbReference type="Pfam" id="PF03120">
    <property type="entry name" value="OB_DNA_ligase"/>
    <property type="match status" value="1"/>
</dbReference>
<evidence type="ECO:0000256" key="8">
    <source>
        <dbReference type="ARBA" id="ARBA00022833"/>
    </source>
</evidence>
<dbReference type="InterPro" id="IPR013839">
    <property type="entry name" value="DNAligase_adenylation"/>
</dbReference>
<feature type="active site" description="N6-AMP-lysine intermediate" evidence="14">
    <location>
        <position position="120"/>
    </location>
</feature>
<dbReference type="OrthoDB" id="9759736at2"/>
<protein>
    <recommendedName>
        <fullName evidence="3 14">DNA ligase</fullName>
        <ecNumber evidence="2 14">6.5.1.2</ecNumber>
    </recommendedName>
    <alternativeName>
        <fullName evidence="14">Polydeoxyribonucleotide synthase [NAD(+)]</fullName>
    </alternativeName>
</protein>
<dbReference type="Gene3D" id="2.40.50.140">
    <property type="entry name" value="Nucleic acid-binding proteins"/>
    <property type="match status" value="1"/>
</dbReference>
<dbReference type="InterPro" id="IPR018239">
    <property type="entry name" value="DNA_ligase_AS"/>
</dbReference>
<evidence type="ECO:0000256" key="5">
    <source>
        <dbReference type="ARBA" id="ARBA00022705"/>
    </source>
</evidence>
<evidence type="ECO:0000256" key="14">
    <source>
        <dbReference type="HAMAP-Rule" id="MF_01588"/>
    </source>
</evidence>
<dbReference type="InterPro" id="IPR001679">
    <property type="entry name" value="DNA_ligase"/>
</dbReference>
<feature type="binding site" evidence="14">
    <location>
        <position position="426"/>
    </location>
    <ligand>
        <name>Zn(2+)</name>
        <dbReference type="ChEBI" id="CHEBI:29105"/>
    </ligand>
</feature>
<keyword evidence="18" id="KW-1185">Reference proteome</keyword>
<feature type="binding site" evidence="14">
    <location>
        <position position="118"/>
    </location>
    <ligand>
        <name>NAD(+)</name>
        <dbReference type="ChEBI" id="CHEBI:57540"/>
    </ligand>
</feature>
<dbReference type="HAMAP" id="MF_01588">
    <property type="entry name" value="DNA_ligase_A"/>
    <property type="match status" value="1"/>
</dbReference>